<dbReference type="Gene3D" id="3.10.200.10">
    <property type="entry name" value="Alpha carbonic anhydrase"/>
    <property type="match status" value="1"/>
</dbReference>
<evidence type="ECO:0000256" key="1">
    <source>
        <dbReference type="ARBA" id="ARBA00001947"/>
    </source>
</evidence>
<dbReference type="STRING" id="3068.D8TXR4"/>
<dbReference type="EC" id="4.2.1.1" evidence="4 9"/>
<feature type="signal peptide" evidence="9">
    <location>
        <begin position="1"/>
        <end position="23"/>
    </location>
</feature>
<dbReference type="InterPro" id="IPR001148">
    <property type="entry name" value="CA_dom"/>
</dbReference>
<dbReference type="InterPro" id="IPR023561">
    <property type="entry name" value="Carbonic_anhydrase_a-class"/>
</dbReference>
<keyword evidence="5 9" id="KW-0479">Metal-binding</keyword>
<evidence type="ECO:0000313" key="12">
    <source>
        <dbReference type="Proteomes" id="UP000001058"/>
    </source>
</evidence>
<evidence type="ECO:0000256" key="6">
    <source>
        <dbReference type="ARBA" id="ARBA00022833"/>
    </source>
</evidence>
<keyword evidence="12" id="KW-1185">Reference proteome</keyword>
<dbReference type="PANTHER" id="PTHR18952">
    <property type="entry name" value="CARBONIC ANHYDRASE"/>
    <property type="match status" value="1"/>
</dbReference>
<dbReference type="AlphaFoldDB" id="D8TXR4"/>
<keyword evidence="6 9" id="KW-0862">Zinc</keyword>
<comment type="cofactor">
    <cofactor evidence="1 9">
        <name>Zn(2+)</name>
        <dbReference type="ChEBI" id="CHEBI:29105"/>
    </cofactor>
</comment>
<organism evidence="12">
    <name type="scientific">Volvox carteri f. nagariensis</name>
    <dbReference type="NCBI Taxonomy" id="3068"/>
    <lineage>
        <taxon>Eukaryota</taxon>
        <taxon>Viridiplantae</taxon>
        <taxon>Chlorophyta</taxon>
        <taxon>core chlorophytes</taxon>
        <taxon>Chlorophyceae</taxon>
        <taxon>CS clade</taxon>
        <taxon>Chlamydomonadales</taxon>
        <taxon>Volvocaceae</taxon>
        <taxon>Volvox</taxon>
    </lineage>
</organism>
<name>D8TXR4_VOLCA</name>
<evidence type="ECO:0000256" key="5">
    <source>
        <dbReference type="ARBA" id="ARBA00022723"/>
    </source>
</evidence>
<sequence>MAAARLCAALIFAALCFLSHVTACVFKYGTSPDSLEAPHAGTHWDHGLNGDDWTGVDATGKPWACMSGIRQSPINLPNAETLKNRGSNIPDKFRTRWSYPTIYSNGSNVEVINTGHAIQIEWLSPFAADVAIVVPARQDSNTRITSVLGMTETDQATTVKATPLQFHFHTVSEHLVGGKHYPLELHIVHRVTDLPACTAGCFSVTGVLFELTQSEDNPFLEAIWAALPMREGAINYLPPDAEVRLEELLPPPSSREYVTYEGSLTTPPCSEGLLWHVMLKPQKISMAQWTKYKTAVGYKDCSLKNGTASAGNVHQHHHHRRSLAAEEATGNAEDYDCKVVAYGYNYRASQRLYGRAVRLAALT</sequence>
<comment type="catalytic activity">
    <reaction evidence="8 9">
        <text>hydrogencarbonate + H(+) = CO2 + H2O</text>
        <dbReference type="Rhea" id="RHEA:10748"/>
        <dbReference type="ChEBI" id="CHEBI:15377"/>
        <dbReference type="ChEBI" id="CHEBI:15378"/>
        <dbReference type="ChEBI" id="CHEBI:16526"/>
        <dbReference type="ChEBI" id="CHEBI:17544"/>
        <dbReference type="EC" id="4.2.1.1"/>
    </reaction>
</comment>
<dbReference type="OrthoDB" id="545904at2759"/>
<reference evidence="11 12" key="1">
    <citation type="journal article" date="2010" name="Science">
        <title>Genomic analysis of organismal complexity in the multicellular green alga Volvox carteri.</title>
        <authorList>
            <person name="Prochnik S.E."/>
            <person name="Umen J."/>
            <person name="Nedelcu A.M."/>
            <person name="Hallmann A."/>
            <person name="Miller S.M."/>
            <person name="Nishii I."/>
            <person name="Ferris P."/>
            <person name="Kuo A."/>
            <person name="Mitros T."/>
            <person name="Fritz-Laylin L.K."/>
            <person name="Hellsten U."/>
            <person name="Chapman J."/>
            <person name="Simakov O."/>
            <person name="Rensing S.A."/>
            <person name="Terry A."/>
            <person name="Pangilinan J."/>
            <person name="Kapitonov V."/>
            <person name="Jurka J."/>
            <person name="Salamov A."/>
            <person name="Shapiro H."/>
            <person name="Schmutz J."/>
            <person name="Grimwood J."/>
            <person name="Lindquist E."/>
            <person name="Lucas S."/>
            <person name="Grigoriev I.V."/>
            <person name="Schmitt R."/>
            <person name="Kirk D."/>
            <person name="Rokhsar D.S."/>
        </authorList>
    </citation>
    <scope>NUCLEOTIDE SEQUENCE [LARGE SCALE GENOMIC DNA]</scope>
    <source>
        <strain evidence="12">f. Nagariensis / Eve</strain>
    </source>
</reference>
<dbReference type="GeneID" id="9615318"/>
<protein>
    <recommendedName>
        <fullName evidence="4 9">Carbonic anhydrase</fullName>
        <ecNumber evidence="4 9">4.2.1.1</ecNumber>
    </recommendedName>
</protein>
<dbReference type="PROSITE" id="PS51144">
    <property type="entry name" value="ALPHA_CA_2"/>
    <property type="match status" value="1"/>
</dbReference>
<evidence type="ECO:0000256" key="2">
    <source>
        <dbReference type="ARBA" id="ARBA00002904"/>
    </source>
</evidence>
<keyword evidence="7 9" id="KW-0456">Lyase</keyword>
<dbReference type="InterPro" id="IPR018338">
    <property type="entry name" value="Carbonic_anhydrase_a-class_CS"/>
</dbReference>
<dbReference type="InterPro" id="IPR036398">
    <property type="entry name" value="CA_dom_sf"/>
</dbReference>
<dbReference type="SMART" id="SM01057">
    <property type="entry name" value="Carb_anhydrase"/>
    <property type="match status" value="1"/>
</dbReference>
<evidence type="ECO:0000256" key="7">
    <source>
        <dbReference type="ARBA" id="ARBA00023239"/>
    </source>
</evidence>
<gene>
    <name evidence="11" type="ORF">VOLCADRAFT_109791</name>
</gene>
<dbReference type="GO" id="GO:0008270">
    <property type="term" value="F:zinc ion binding"/>
    <property type="evidence" value="ECO:0007669"/>
    <property type="project" value="UniProtKB-UniRule"/>
</dbReference>
<dbReference type="SUPFAM" id="SSF51069">
    <property type="entry name" value="Carbonic anhydrase"/>
    <property type="match status" value="1"/>
</dbReference>
<evidence type="ECO:0000256" key="8">
    <source>
        <dbReference type="ARBA" id="ARBA00048348"/>
    </source>
</evidence>
<evidence type="ECO:0000313" key="11">
    <source>
        <dbReference type="EMBL" id="EFJ47770.1"/>
    </source>
</evidence>
<keyword evidence="9" id="KW-0732">Signal</keyword>
<dbReference type="EMBL" id="GL378343">
    <property type="protein sequence ID" value="EFJ47770.1"/>
    <property type="molecule type" value="Genomic_DNA"/>
</dbReference>
<dbReference type="KEGG" id="vcn:VOLCADRAFT_109791"/>
<proteinExistence type="inferred from homology"/>
<dbReference type="RefSeq" id="XP_002951241.1">
    <property type="nucleotide sequence ID" value="XM_002951195.1"/>
</dbReference>
<dbReference type="PANTHER" id="PTHR18952:SF265">
    <property type="entry name" value="CARBONIC ANHYDRASE"/>
    <property type="match status" value="1"/>
</dbReference>
<dbReference type="InParanoid" id="D8TXR4"/>
<comment type="similarity">
    <text evidence="3 9">Belongs to the alpha-carbonic anhydrase family.</text>
</comment>
<evidence type="ECO:0000256" key="3">
    <source>
        <dbReference type="ARBA" id="ARBA00010718"/>
    </source>
</evidence>
<dbReference type="Proteomes" id="UP000001058">
    <property type="component" value="Unassembled WGS sequence"/>
</dbReference>
<dbReference type="PROSITE" id="PS00162">
    <property type="entry name" value="ALPHA_CA_1"/>
    <property type="match status" value="1"/>
</dbReference>
<dbReference type="GO" id="GO:0004089">
    <property type="term" value="F:carbonate dehydratase activity"/>
    <property type="evidence" value="ECO:0007669"/>
    <property type="project" value="UniProtKB-UniRule"/>
</dbReference>
<comment type="function">
    <text evidence="2 9">Reversible hydration of carbon dioxide.</text>
</comment>
<dbReference type="InterPro" id="IPR041891">
    <property type="entry name" value="Alpha_CA_prokaryot-like"/>
</dbReference>
<feature type="domain" description="Alpha-carbonic anhydrase" evidence="10">
    <location>
        <begin position="42"/>
        <end position="326"/>
    </location>
</feature>
<feature type="chain" id="PRO_5025073572" description="Carbonic anhydrase" evidence="9">
    <location>
        <begin position="24"/>
        <end position="363"/>
    </location>
</feature>
<evidence type="ECO:0000256" key="9">
    <source>
        <dbReference type="RuleBase" id="RU367011"/>
    </source>
</evidence>
<evidence type="ECO:0000256" key="4">
    <source>
        <dbReference type="ARBA" id="ARBA00012925"/>
    </source>
</evidence>
<accession>D8TXR4</accession>
<evidence type="ECO:0000259" key="10">
    <source>
        <dbReference type="PROSITE" id="PS51144"/>
    </source>
</evidence>
<dbReference type="CDD" id="cd03124">
    <property type="entry name" value="alpha_CA_prokaryotic_like"/>
    <property type="match status" value="1"/>
</dbReference>
<dbReference type="eggNOG" id="KOG0382">
    <property type="taxonomic scope" value="Eukaryota"/>
</dbReference>
<dbReference type="Pfam" id="PF00194">
    <property type="entry name" value="Carb_anhydrase"/>
    <property type="match status" value="1"/>
</dbReference>